<dbReference type="RefSeq" id="WP_382375317.1">
    <property type="nucleotide sequence ID" value="NZ_JBHLWA010000038.1"/>
</dbReference>
<dbReference type="PROSITE" id="PS51186">
    <property type="entry name" value="GNAT"/>
    <property type="match status" value="1"/>
</dbReference>
<keyword evidence="2 4" id="KW-0012">Acyltransferase</keyword>
<dbReference type="EMBL" id="JBHLWA010000038">
    <property type="protein sequence ID" value="MFC0323606.1"/>
    <property type="molecule type" value="Genomic_DNA"/>
</dbReference>
<dbReference type="PIRSF" id="PIRSF037663">
    <property type="entry name" value="Acetyltransf_GNAT_prd"/>
    <property type="match status" value="1"/>
</dbReference>
<dbReference type="Gene3D" id="3.40.630.30">
    <property type="match status" value="1"/>
</dbReference>
<feature type="domain" description="N-acetyltransferase" evidence="3">
    <location>
        <begin position="3"/>
        <end position="147"/>
    </location>
</feature>
<dbReference type="CDD" id="cd04301">
    <property type="entry name" value="NAT_SF"/>
    <property type="match status" value="1"/>
</dbReference>
<dbReference type="SUPFAM" id="SSF55729">
    <property type="entry name" value="Acyl-CoA N-acyltransferases (Nat)"/>
    <property type="match status" value="1"/>
</dbReference>
<evidence type="ECO:0000256" key="1">
    <source>
        <dbReference type="ARBA" id="ARBA00022679"/>
    </source>
</evidence>
<reference evidence="4 5" key="1">
    <citation type="submission" date="2024-09" db="EMBL/GenBank/DDBJ databases">
        <authorList>
            <person name="Sun Q."/>
            <person name="Mori K."/>
        </authorList>
    </citation>
    <scope>NUCLEOTIDE SEQUENCE [LARGE SCALE GENOMIC DNA]</scope>
    <source>
        <strain evidence="4 5">CCM 7538</strain>
    </source>
</reference>
<dbReference type="InterPro" id="IPR000182">
    <property type="entry name" value="GNAT_dom"/>
</dbReference>
<dbReference type="InterPro" id="IPR017255">
    <property type="entry name" value="AcTrfase_GNAT_prd"/>
</dbReference>
<evidence type="ECO:0000313" key="5">
    <source>
        <dbReference type="Proteomes" id="UP001589769"/>
    </source>
</evidence>
<protein>
    <submittedName>
        <fullName evidence="4">GNAT family N-acetyltransferase</fullName>
        <ecNumber evidence="4">2.3.1.-</ecNumber>
    </submittedName>
</protein>
<dbReference type="Pfam" id="PF00583">
    <property type="entry name" value="Acetyltransf_1"/>
    <property type="match status" value="1"/>
</dbReference>
<dbReference type="Proteomes" id="UP001589769">
    <property type="component" value="Unassembled WGS sequence"/>
</dbReference>
<dbReference type="PANTHER" id="PTHR43072">
    <property type="entry name" value="N-ACETYLTRANSFERASE"/>
    <property type="match status" value="1"/>
</dbReference>
<gene>
    <name evidence="4" type="ORF">ACFFHT_08575</name>
</gene>
<comment type="caution">
    <text evidence="4">The sequence shown here is derived from an EMBL/GenBank/DDBJ whole genome shotgun (WGS) entry which is preliminary data.</text>
</comment>
<keyword evidence="1 4" id="KW-0808">Transferase</keyword>
<organism evidence="4 5">
    <name type="scientific">Gallibacterium melopsittaci</name>
    <dbReference type="NCBI Taxonomy" id="516063"/>
    <lineage>
        <taxon>Bacteria</taxon>
        <taxon>Pseudomonadati</taxon>
        <taxon>Pseudomonadota</taxon>
        <taxon>Gammaproteobacteria</taxon>
        <taxon>Pasteurellales</taxon>
        <taxon>Pasteurellaceae</taxon>
        <taxon>Gallibacterium</taxon>
    </lineage>
</organism>
<sequence>MTITISTMQIGDYDAVYQLWLSCKGMGLNDLDDSKQGIARFLQRNPETCFVAKQHNKIVGVIIAGHDGRRGYIYHTAVHPEYRQQGIATTLTNSVLEAFHRLDIHKIALLVFHDNQVGNQFWEKMGFTARHDVVYRNQAIHKLVRIDT</sequence>
<name>A0ABV6HXW7_9PAST</name>
<evidence type="ECO:0000259" key="3">
    <source>
        <dbReference type="PROSITE" id="PS51186"/>
    </source>
</evidence>
<evidence type="ECO:0000256" key="2">
    <source>
        <dbReference type="ARBA" id="ARBA00023315"/>
    </source>
</evidence>
<dbReference type="PANTHER" id="PTHR43072:SF51">
    <property type="entry name" value="ABC SUPERFAMILY TRANSPORT PROTEIN"/>
    <property type="match status" value="1"/>
</dbReference>
<dbReference type="EC" id="2.3.1.-" evidence="4"/>
<proteinExistence type="predicted"/>
<dbReference type="GO" id="GO:0016746">
    <property type="term" value="F:acyltransferase activity"/>
    <property type="evidence" value="ECO:0007669"/>
    <property type="project" value="UniProtKB-KW"/>
</dbReference>
<accession>A0ABV6HXW7</accession>
<evidence type="ECO:0000313" key="4">
    <source>
        <dbReference type="EMBL" id="MFC0323606.1"/>
    </source>
</evidence>
<dbReference type="InterPro" id="IPR016181">
    <property type="entry name" value="Acyl_CoA_acyltransferase"/>
</dbReference>
<keyword evidence="5" id="KW-1185">Reference proteome</keyword>